<dbReference type="Proteomes" id="UP000302218">
    <property type="component" value="Chromosome"/>
</dbReference>
<reference evidence="2" key="1">
    <citation type="submission" date="2019-05" db="EMBL/GenBank/DDBJ databases">
        <title>Genome sequence and methylation pattern of the halophilic Archaeon Natrinema versiforme BOL5-4.</title>
        <authorList>
            <person name="DasSarma P."/>
            <person name="Anton B.P."/>
            <person name="DasSarma S.L."/>
            <person name="Martinez F.L."/>
            <person name="Guzman D."/>
            <person name="Roberts R.J."/>
            <person name="DasSarma S."/>
        </authorList>
    </citation>
    <scope>NUCLEOTIDE SEQUENCE [LARGE SCALE GENOMIC DNA]</scope>
    <source>
        <strain evidence="2">BOL5-4</strain>
    </source>
</reference>
<dbReference type="RefSeq" id="WP_138246462.1">
    <property type="nucleotide sequence ID" value="NZ_CP040330.1"/>
</dbReference>
<accession>A0A4P8WLL1</accession>
<name>A0A4P8WLL1_9EURY</name>
<evidence type="ECO:0000313" key="1">
    <source>
        <dbReference type="EMBL" id="QCS44012.1"/>
    </source>
</evidence>
<evidence type="ECO:0000313" key="2">
    <source>
        <dbReference type="Proteomes" id="UP000302218"/>
    </source>
</evidence>
<dbReference type="AlphaFoldDB" id="A0A4P8WLL1"/>
<proteinExistence type="predicted"/>
<organism evidence="1 2">
    <name type="scientific">Natrinema versiforme</name>
    <dbReference type="NCBI Taxonomy" id="88724"/>
    <lineage>
        <taxon>Archaea</taxon>
        <taxon>Methanobacteriati</taxon>
        <taxon>Methanobacteriota</taxon>
        <taxon>Stenosarchaea group</taxon>
        <taxon>Halobacteria</taxon>
        <taxon>Halobacteriales</taxon>
        <taxon>Natrialbaceae</taxon>
        <taxon>Natrinema</taxon>
    </lineage>
</organism>
<sequence length="480" mass="51947">MSEDETDDGDGDEGPALPAFHSWLYAPETIGMGSYTYTYVDDRFEDSSRELPSRNVDWATETVTYVDNEQFDGIDHAVSIDYREDRTTFGLAVVDGFDPATMRSELEDAITDEDGVETETYASHDVYFDEEYAVAIGDGTPATYLVGSANADREATGRDIVEAMIDARAGTATRLHEGDETAARLLRRQDERAVVFGAPTLQGRAESLFEPSSGDGTDTPSVEAAGFSVDADESGSRYRVTVITEEPVEDPDGLAADLPVLERVDEPSVTQDGVVLTYEVERTADGTDSGDERSGPKARFEVEIDGDTAEITHTSGDSILADELEVRIETGGRTRTIPFGVLSSADEVQAGHTASVSVGDADPGSDLRIVWTPGPTVLHAETLPEETSRVPDASFEIEFDRTLDTATVQHTGGDSIPAAELDIVINRRTLNWPKLSNEQTVEAGDSVTVDLTEDDYGESIFVGWQVEGEILASWSVPRSQ</sequence>
<dbReference type="KEGG" id="nvr:FEJ81_17295"/>
<protein>
    <submittedName>
        <fullName evidence="1">Uncharacterized protein</fullName>
    </submittedName>
</protein>
<dbReference type="EMBL" id="CP040330">
    <property type="protein sequence ID" value="QCS44012.1"/>
    <property type="molecule type" value="Genomic_DNA"/>
</dbReference>
<dbReference type="GeneID" id="40267066"/>
<gene>
    <name evidence="1" type="ORF">FEJ81_17295</name>
</gene>